<comment type="catalytic activity">
    <reaction evidence="10">
        <text>D-sedoheptulose 7-phosphate + D-glyceraldehyde 3-phosphate = aldehydo-D-ribose 5-phosphate + D-xylulose 5-phosphate</text>
        <dbReference type="Rhea" id="RHEA:10508"/>
        <dbReference type="ChEBI" id="CHEBI:57483"/>
        <dbReference type="ChEBI" id="CHEBI:57737"/>
        <dbReference type="ChEBI" id="CHEBI:58273"/>
        <dbReference type="ChEBI" id="CHEBI:59776"/>
        <dbReference type="EC" id="2.2.1.1"/>
    </reaction>
</comment>
<accession>A0A0F9LCR3</accession>
<evidence type="ECO:0000256" key="1">
    <source>
        <dbReference type="ARBA" id="ARBA00001946"/>
    </source>
</evidence>
<name>A0A0F9LCR3_9ZZZZ</name>
<dbReference type="InterPro" id="IPR020826">
    <property type="entry name" value="Transketolase_BS"/>
</dbReference>
<evidence type="ECO:0000313" key="12">
    <source>
        <dbReference type="EMBL" id="KKM91223.1"/>
    </source>
</evidence>
<dbReference type="Pfam" id="PF00456">
    <property type="entry name" value="Transketolase_N"/>
    <property type="match status" value="1"/>
</dbReference>
<dbReference type="GO" id="GO:0046872">
    <property type="term" value="F:metal ion binding"/>
    <property type="evidence" value="ECO:0007669"/>
    <property type="project" value="UniProtKB-KW"/>
</dbReference>
<dbReference type="Gene3D" id="3.40.50.970">
    <property type="match status" value="2"/>
</dbReference>
<keyword evidence="7" id="KW-0479">Metal-binding</keyword>
<protein>
    <recommendedName>
        <fullName evidence="5">transketolase</fullName>
        <ecNumber evidence="5">2.2.1.1</ecNumber>
    </recommendedName>
</protein>
<dbReference type="FunFam" id="3.40.50.920:FF:000003">
    <property type="entry name" value="Transketolase"/>
    <property type="match status" value="1"/>
</dbReference>
<dbReference type="EMBL" id="LAZR01006566">
    <property type="protein sequence ID" value="KKM91223.1"/>
    <property type="molecule type" value="Genomic_DNA"/>
</dbReference>
<dbReference type="PROSITE" id="PS00802">
    <property type="entry name" value="TRANSKETOLASE_2"/>
    <property type="match status" value="1"/>
</dbReference>
<gene>
    <name evidence="12" type="ORF">LCGC14_1230680</name>
</gene>
<comment type="similarity">
    <text evidence="3">Belongs to the transketolase family.</text>
</comment>
<dbReference type="InterPro" id="IPR005478">
    <property type="entry name" value="Transketolase_bac-like"/>
</dbReference>
<dbReference type="FunFam" id="3.40.50.970:FF:000003">
    <property type="entry name" value="Transketolase"/>
    <property type="match status" value="1"/>
</dbReference>
<dbReference type="EC" id="2.2.1.1" evidence="5"/>
<dbReference type="GO" id="GO:0005829">
    <property type="term" value="C:cytosol"/>
    <property type="evidence" value="ECO:0007669"/>
    <property type="project" value="TreeGrafter"/>
</dbReference>
<evidence type="ECO:0000256" key="3">
    <source>
        <dbReference type="ARBA" id="ARBA00007131"/>
    </source>
</evidence>
<dbReference type="InterPro" id="IPR033247">
    <property type="entry name" value="Transketolase_fam"/>
</dbReference>
<dbReference type="InterPro" id="IPR005474">
    <property type="entry name" value="Transketolase_N"/>
</dbReference>
<evidence type="ECO:0000256" key="7">
    <source>
        <dbReference type="ARBA" id="ARBA00022723"/>
    </source>
</evidence>
<dbReference type="SUPFAM" id="SSF52922">
    <property type="entry name" value="TK C-terminal domain-like"/>
    <property type="match status" value="1"/>
</dbReference>
<evidence type="ECO:0000256" key="5">
    <source>
        <dbReference type="ARBA" id="ARBA00013152"/>
    </source>
</evidence>
<comment type="subunit">
    <text evidence="4">Homodimer.</text>
</comment>
<sequence length="677" mass="75052">MGKIMNKKQTLDQLCINTIRTLSMDAVQKANSGHPGTPMALAPVAFVLWDKFMRHTPQNPDWPNRDRFVLSAGHASMLLYSTLHILGYDISLDDIKRFRQLHSKCAGHPEYGLAPGLEATTGPLGQGVANSVGMAIAERWLQKYFNRAGYEIINYNIFAIASDGCMMEGISGEAASLAGHLGLGNLVWIYDNNHITIEGNTTLAFSEDVAARFKAYGWNVQHVADANDLEMLERMLQASIKETKRPSLVIVDSHIAYGSPNKQDTADAHGAPLGEDEVRAAKENYGWDPDKIFYVPDEVKEYKDQITKKCMKLEEDWNKKFKAYAEAYPDLAKQFNMMQDRELPEGWDRCLPSFPADAKGLASREANNKILNPIASLIPWFMGGSADLGPSTKTYIKDTTSFERNNYTGRNFHFGIREHAMGAIINGMSLSKIRPYGATFLIFSDYARPAIRLSSLMKQPVIYVFTHDSIGLGEDGPTHQPVEHIASLRAIPGLDVIRPADANELSVMWKYIMELKDRPVALILTRQSIPTVDRSIYASADGAMKGAYVLADSNGIPDVILIGTGSEVQICLNAYEQLTNEGIRARVVSMPCSSLYESQDKAYHEKVLPGSVQARVIIEAGSTFGWHRYTGRHDDCGIFGLKSFGASAPSKDLFKEYGFTAERVIQVVKTVIKKTKG</sequence>
<evidence type="ECO:0000256" key="4">
    <source>
        <dbReference type="ARBA" id="ARBA00011738"/>
    </source>
</evidence>
<dbReference type="GO" id="GO:0006098">
    <property type="term" value="P:pentose-phosphate shunt"/>
    <property type="evidence" value="ECO:0007669"/>
    <property type="project" value="TreeGrafter"/>
</dbReference>
<dbReference type="Pfam" id="PF02779">
    <property type="entry name" value="Transket_pyr"/>
    <property type="match status" value="1"/>
</dbReference>
<feature type="domain" description="Transketolase-like pyrimidine-binding" evidence="11">
    <location>
        <begin position="361"/>
        <end position="531"/>
    </location>
</feature>
<dbReference type="InterPro" id="IPR055152">
    <property type="entry name" value="Transketolase-like_C_2"/>
</dbReference>
<keyword evidence="8" id="KW-0460">Magnesium</keyword>
<comment type="cofactor">
    <cofactor evidence="1">
        <name>Mg(2+)</name>
        <dbReference type="ChEBI" id="CHEBI:18420"/>
    </cofactor>
</comment>
<dbReference type="FunFam" id="3.40.50.970:FF:000004">
    <property type="entry name" value="Transketolase"/>
    <property type="match status" value="1"/>
</dbReference>
<dbReference type="CDD" id="cd02012">
    <property type="entry name" value="TPP_TK"/>
    <property type="match status" value="1"/>
</dbReference>
<evidence type="ECO:0000259" key="11">
    <source>
        <dbReference type="SMART" id="SM00861"/>
    </source>
</evidence>
<dbReference type="Gene3D" id="3.40.50.920">
    <property type="match status" value="1"/>
</dbReference>
<organism evidence="12">
    <name type="scientific">marine sediment metagenome</name>
    <dbReference type="NCBI Taxonomy" id="412755"/>
    <lineage>
        <taxon>unclassified sequences</taxon>
        <taxon>metagenomes</taxon>
        <taxon>ecological metagenomes</taxon>
    </lineage>
</organism>
<evidence type="ECO:0000256" key="10">
    <source>
        <dbReference type="ARBA" id="ARBA00049473"/>
    </source>
</evidence>
<dbReference type="Pfam" id="PF22613">
    <property type="entry name" value="Transketolase_C_1"/>
    <property type="match status" value="1"/>
</dbReference>
<comment type="caution">
    <text evidence="12">The sequence shown here is derived from an EMBL/GenBank/DDBJ whole genome shotgun (WGS) entry which is preliminary data.</text>
</comment>
<evidence type="ECO:0000256" key="6">
    <source>
        <dbReference type="ARBA" id="ARBA00022679"/>
    </source>
</evidence>
<dbReference type="SMART" id="SM00861">
    <property type="entry name" value="Transket_pyr"/>
    <property type="match status" value="1"/>
</dbReference>
<evidence type="ECO:0000256" key="9">
    <source>
        <dbReference type="ARBA" id="ARBA00023052"/>
    </source>
</evidence>
<dbReference type="PANTHER" id="PTHR43522">
    <property type="entry name" value="TRANSKETOLASE"/>
    <property type="match status" value="1"/>
</dbReference>
<dbReference type="PANTHER" id="PTHR43522:SF2">
    <property type="entry name" value="TRANSKETOLASE 1-RELATED"/>
    <property type="match status" value="1"/>
</dbReference>
<dbReference type="AlphaFoldDB" id="A0A0F9LCR3"/>
<dbReference type="InterPro" id="IPR005475">
    <property type="entry name" value="Transketolase-like_Pyr-bd"/>
</dbReference>
<dbReference type="InterPro" id="IPR029061">
    <property type="entry name" value="THDP-binding"/>
</dbReference>
<keyword evidence="6" id="KW-0808">Transferase</keyword>
<dbReference type="NCBIfam" id="TIGR00232">
    <property type="entry name" value="tktlase_bact"/>
    <property type="match status" value="1"/>
</dbReference>
<dbReference type="GO" id="GO:0004802">
    <property type="term" value="F:transketolase activity"/>
    <property type="evidence" value="ECO:0007669"/>
    <property type="project" value="UniProtKB-EC"/>
</dbReference>
<evidence type="ECO:0000256" key="2">
    <source>
        <dbReference type="ARBA" id="ARBA00001964"/>
    </source>
</evidence>
<evidence type="ECO:0000256" key="8">
    <source>
        <dbReference type="ARBA" id="ARBA00022842"/>
    </source>
</evidence>
<dbReference type="SUPFAM" id="SSF52518">
    <property type="entry name" value="Thiamin diphosphate-binding fold (THDP-binding)"/>
    <property type="match status" value="2"/>
</dbReference>
<comment type="cofactor">
    <cofactor evidence="2">
        <name>thiamine diphosphate</name>
        <dbReference type="ChEBI" id="CHEBI:58937"/>
    </cofactor>
</comment>
<keyword evidence="9" id="KW-0786">Thiamine pyrophosphate</keyword>
<proteinExistence type="inferred from homology"/>
<reference evidence="12" key="1">
    <citation type="journal article" date="2015" name="Nature">
        <title>Complex archaea that bridge the gap between prokaryotes and eukaryotes.</title>
        <authorList>
            <person name="Spang A."/>
            <person name="Saw J.H."/>
            <person name="Jorgensen S.L."/>
            <person name="Zaremba-Niedzwiedzka K."/>
            <person name="Martijn J."/>
            <person name="Lind A.E."/>
            <person name="van Eijk R."/>
            <person name="Schleper C."/>
            <person name="Guy L."/>
            <person name="Ettema T.J."/>
        </authorList>
    </citation>
    <scope>NUCLEOTIDE SEQUENCE</scope>
</reference>
<dbReference type="InterPro" id="IPR009014">
    <property type="entry name" value="Transketo_C/PFOR_II"/>
</dbReference>
<dbReference type="CDD" id="cd07033">
    <property type="entry name" value="TPP_PYR_DXS_TK_like"/>
    <property type="match status" value="1"/>
</dbReference>